<feature type="transmembrane region" description="Helical" evidence="1">
    <location>
        <begin position="58"/>
        <end position="77"/>
    </location>
</feature>
<dbReference type="EMBL" id="JH719395">
    <property type="protein sequence ID" value="EJC82490.1"/>
    <property type="molecule type" value="Genomic_DNA"/>
</dbReference>
<feature type="transmembrane region" description="Helical" evidence="1">
    <location>
        <begin position="12"/>
        <end position="38"/>
    </location>
</feature>
<proteinExistence type="predicted"/>
<evidence type="ECO:0000313" key="3">
    <source>
        <dbReference type="Proteomes" id="UP000005732"/>
    </source>
</evidence>
<keyword evidence="1" id="KW-0812">Transmembrane</keyword>
<name>J0CRW4_RHILT</name>
<sequence>MIFTHIARVITFLAVIFGALQLAIGFGIATEFFGPYAAALARYAPGAANSGEVINRGTYALLLAVALGTLVEISFNIRRGQK</sequence>
<dbReference type="Proteomes" id="UP000005732">
    <property type="component" value="Unassembled WGS sequence"/>
</dbReference>
<reference evidence="2 3" key="1">
    <citation type="submission" date="2012-02" db="EMBL/GenBank/DDBJ databases">
        <title>Improved High-Quality Draft Sequence of Rhizobium leguminosarum bv. trifolii WSM2297.</title>
        <authorList>
            <consortium name="US DOE Joint Genome Institute"/>
            <person name="Lucas S."/>
            <person name="Han J."/>
            <person name="Lapidus A."/>
            <person name="Cheng J.-F."/>
            <person name="Goodwin L."/>
            <person name="Pitluck S."/>
            <person name="Peters L."/>
            <person name="Ovchinnikova G."/>
            <person name="Zhang X."/>
            <person name="Detter J.C."/>
            <person name="Han C."/>
            <person name="Tapia R."/>
            <person name="Land M."/>
            <person name="Hauser L."/>
            <person name="Kyrpides N."/>
            <person name="Ivanova N."/>
            <person name="Pagani I."/>
            <person name="Brau L."/>
            <person name="Yates R."/>
            <person name="O'Hara G."/>
            <person name="Rui T."/>
            <person name="Howieson J."/>
            <person name="Reeve W."/>
            <person name="Woyke T."/>
        </authorList>
    </citation>
    <scope>NUCLEOTIDE SEQUENCE [LARGE SCALE GENOMIC DNA]</scope>
    <source>
        <strain evidence="2 3">WSM2297</strain>
    </source>
</reference>
<keyword evidence="1" id="KW-1133">Transmembrane helix</keyword>
<protein>
    <submittedName>
        <fullName evidence="2">Uncharacterized protein</fullName>
    </submittedName>
</protein>
<gene>
    <name evidence="2" type="ORF">Rleg4DRAFT_4205</name>
</gene>
<organism evidence="2 3">
    <name type="scientific">Rhizobium leguminosarum bv. trifolii WSM2297</name>
    <dbReference type="NCBI Taxonomy" id="754762"/>
    <lineage>
        <taxon>Bacteria</taxon>
        <taxon>Pseudomonadati</taxon>
        <taxon>Pseudomonadota</taxon>
        <taxon>Alphaproteobacteria</taxon>
        <taxon>Hyphomicrobiales</taxon>
        <taxon>Rhizobiaceae</taxon>
        <taxon>Rhizobium/Agrobacterium group</taxon>
        <taxon>Rhizobium</taxon>
    </lineage>
</organism>
<dbReference type="RefSeq" id="WP_003584154.1">
    <property type="nucleotide sequence ID" value="NZ_JH719395.1"/>
</dbReference>
<accession>J0CRW4</accession>
<dbReference type="HOGENOM" id="CLU_2603531_0_0_5"/>
<evidence type="ECO:0000256" key="1">
    <source>
        <dbReference type="SAM" id="Phobius"/>
    </source>
</evidence>
<evidence type="ECO:0000313" key="2">
    <source>
        <dbReference type="EMBL" id="EJC82490.1"/>
    </source>
</evidence>
<dbReference type="AlphaFoldDB" id="J0CRW4"/>
<keyword evidence="1" id="KW-0472">Membrane</keyword>